<keyword evidence="2" id="KW-1133">Transmembrane helix</keyword>
<organism evidence="3 4">
    <name type="scientific">Tetrahymena thermophila (strain SB210)</name>
    <dbReference type="NCBI Taxonomy" id="312017"/>
    <lineage>
        <taxon>Eukaryota</taxon>
        <taxon>Sar</taxon>
        <taxon>Alveolata</taxon>
        <taxon>Ciliophora</taxon>
        <taxon>Intramacronucleata</taxon>
        <taxon>Oligohymenophorea</taxon>
        <taxon>Hymenostomatida</taxon>
        <taxon>Tetrahymenina</taxon>
        <taxon>Tetrahymenidae</taxon>
        <taxon>Tetrahymena</taxon>
    </lineage>
</organism>
<keyword evidence="4" id="KW-1185">Reference proteome</keyword>
<gene>
    <name evidence="3" type="ORF">TTHERM_00616460</name>
</gene>
<feature type="transmembrane region" description="Helical" evidence="2">
    <location>
        <begin position="157"/>
        <end position="189"/>
    </location>
</feature>
<sequence length="350" mass="40240">MDYKPMDNSQNSYNYQNNQQNQPNYHYPSEQAINNSSFHNSVPQGEPIQGAYVVNMQQQPYEININQNYNQVPPYMERPFMSNLHVGHMHQNQNIQQNQNLPVAPPPPPQLQNPIQTEYSLSQPFNAEQFEIRTVQEIQECKHQNPQKYLYVSSPKIFFSVIIIAFYIMGIISLIVGLIILIVVAVLALTDGKGNCDCKIGACNNCNCNCGSCECYYLCDCCLRCCEIFTFNRYQSAYYINCGYDHSYYRHKYHRRRNYYDYQSQSPSCCDTLFSCLYDCCCCSCMDSINLGSATDSCMINKVEVYCTACNTKLKEEWTGTKHIVPSLLLGIFGVIILIVSILLLKHYQS</sequence>
<dbReference type="RefSeq" id="XP_001024716.3">
    <property type="nucleotide sequence ID" value="XM_001024716.4"/>
</dbReference>
<dbReference type="AlphaFoldDB" id="I7LXE4"/>
<name>I7LXE4_TETTS</name>
<keyword evidence="2 3" id="KW-0812">Transmembrane</keyword>
<dbReference type="InParanoid" id="I7LXE4"/>
<evidence type="ECO:0000313" key="3">
    <source>
        <dbReference type="EMBL" id="EAS04471.3"/>
    </source>
</evidence>
<keyword evidence="2" id="KW-0472">Membrane</keyword>
<accession>I7LXE4</accession>
<protein>
    <submittedName>
        <fullName evidence="3">Transmembrane protein, putative</fullName>
    </submittedName>
</protein>
<dbReference type="HOGENOM" id="CLU_793400_0_0_1"/>
<evidence type="ECO:0000256" key="1">
    <source>
        <dbReference type="SAM" id="MobiDB-lite"/>
    </source>
</evidence>
<evidence type="ECO:0000256" key="2">
    <source>
        <dbReference type="SAM" id="Phobius"/>
    </source>
</evidence>
<feature type="compositionally biased region" description="Low complexity" evidence="1">
    <location>
        <begin position="8"/>
        <end position="29"/>
    </location>
</feature>
<dbReference type="GeneID" id="7833058"/>
<proteinExistence type="predicted"/>
<dbReference type="Proteomes" id="UP000009168">
    <property type="component" value="Unassembled WGS sequence"/>
</dbReference>
<feature type="region of interest" description="Disordered" evidence="1">
    <location>
        <begin position="1"/>
        <end position="39"/>
    </location>
</feature>
<dbReference type="eggNOG" id="ENOG502R31W">
    <property type="taxonomic scope" value="Eukaryota"/>
</dbReference>
<dbReference type="KEGG" id="tet:TTHERM_00616460"/>
<evidence type="ECO:0000313" key="4">
    <source>
        <dbReference type="Proteomes" id="UP000009168"/>
    </source>
</evidence>
<reference evidence="4" key="1">
    <citation type="journal article" date="2006" name="PLoS Biol.">
        <title>Macronuclear genome sequence of the ciliate Tetrahymena thermophila, a model eukaryote.</title>
        <authorList>
            <person name="Eisen J.A."/>
            <person name="Coyne R.S."/>
            <person name="Wu M."/>
            <person name="Wu D."/>
            <person name="Thiagarajan M."/>
            <person name="Wortman J.R."/>
            <person name="Badger J.H."/>
            <person name="Ren Q."/>
            <person name="Amedeo P."/>
            <person name="Jones K.M."/>
            <person name="Tallon L.J."/>
            <person name="Delcher A.L."/>
            <person name="Salzberg S.L."/>
            <person name="Silva J.C."/>
            <person name="Haas B.J."/>
            <person name="Majoros W.H."/>
            <person name="Farzad M."/>
            <person name="Carlton J.M."/>
            <person name="Smith R.K. Jr."/>
            <person name="Garg J."/>
            <person name="Pearlman R.E."/>
            <person name="Karrer K.M."/>
            <person name="Sun L."/>
            <person name="Manning G."/>
            <person name="Elde N.C."/>
            <person name="Turkewitz A.P."/>
            <person name="Asai D.J."/>
            <person name="Wilkes D.E."/>
            <person name="Wang Y."/>
            <person name="Cai H."/>
            <person name="Collins K."/>
            <person name="Stewart B.A."/>
            <person name="Lee S.R."/>
            <person name="Wilamowska K."/>
            <person name="Weinberg Z."/>
            <person name="Ruzzo W.L."/>
            <person name="Wloga D."/>
            <person name="Gaertig J."/>
            <person name="Frankel J."/>
            <person name="Tsao C.-C."/>
            <person name="Gorovsky M.A."/>
            <person name="Keeling P.J."/>
            <person name="Waller R.F."/>
            <person name="Patron N.J."/>
            <person name="Cherry J.M."/>
            <person name="Stover N.A."/>
            <person name="Krieger C.J."/>
            <person name="del Toro C."/>
            <person name="Ryder H.F."/>
            <person name="Williamson S.C."/>
            <person name="Barbeau R.A."/>
            <person name="Hamilton E.P."/>
            <person name="Orias E."/>
        </authorList>
    </citation>
    <scope>NUCLEOTIDE SEQUENCE [LARGE SCALE GENOMIC DNA]</scope>
    <source>
        <strain evidence="4">SB210</strain>
    </source>
</reference>
<dbReference type="EMBL" id="GG662448">
    <property type="protein sequence ID" value="EAS04471.3"/>
    <property type="molecule type" value="Genomic_DNA"/>
</dbReference>
<feature type="transmembrane region" description="Helical" evidence="2">
    <location>
        <begin position="324"/>
        <end position="345"/>
    </location>
</feature>